<comment type="caution">
    <text evidence="3">The sequence shown here is derived from an EMBL/GenBank/DDBJ whole genome shotgun (WGS) entry which is preliminary data.</text>
</comment>
<dbReference type="PANTHER" id="PTHR47936:SF1">
    <property type="entry name" value="PENTATRICOPEPTIDE REPEAT-CONTAINING PROTEIN GUN1, CHLOROPLASTIC"/>
    <property type="match status" value="1"/>
</dbReference>
<dbReference type="InterPro" id="IPR011990">
    <property type="entry name" value="TPR-like_helical_dom_sf"/>
</dbReference>
<sequence>MAKPWADFIRVTVRNSTRAYAGWRSSVRQLAATIPHSSPRAQQARQSNVDINGDITSFACRNTLCACIRAASSREALELLESIRGKGLLLRLTAFNAAISACIKVAHWQSALVILNSLGDWQLQADVISYSAAIGACSKVREWLQAVELLDLLPVSTIQSDLRVFGSLLGSFATGGHWLQALPSGLMPDTMAHNAGLTSCQRQGRWDAALPLVQNLRVRHLRSDLVTRTAFLSALNRGRCWQLGVTFWGKAPDCDEALRIATLTGAGAGGWDRALVLLRNDDGHKGFGVGIKACGDSAAWRAGLGLLQSFEEKGQQWKVAIQLLSGFEDRSWNTDVITHSAAITACAVVVEWPCSLHLFHQLHAADTIALNAAVAACEQGGEWQAALHLLWAASQMGPELDLLSFNSALSACAVCTAWLHALKLFEVVRAANLQADAITYSAALTAHAATSSWCEALALLCGVAAAAMAACGAASEWAAALRMLEAEEAVSEVVDQSVMRVACAACCQGHQWQRACLLALTLAVAAPIVIVVFFNHSRKVSCAWI</sequence>
<gene>
    <name evidence="3" type="ORF">AK812_SmicGene1902</name>
</gene>
<reference evidence="3 4" key="1">
    <citation type="submission" date="2016-02" db="EMBL/GenBank/DDBJ databases">
        <title>Genome analysis of coral dinoflagellate symbionts highlights evolutionary adaptations to a symbiotic lifestyle.</title>
        <authorList>
            <person name="Aranda M."/>
            <person name="Li Y."/>
            <person name="Liew Y.J."/>
            <person name="Baumgarten S."/>
            <person name="Simakov O."/>
            <person name="Wilson M."/>
            <person name="Piel J."/>
            <person name="Ashoor H."/>
            <person name="Bougouffa S."/>
            <person name="Bajic V.B."/>
            <person name="Ryu T."/>
            <person name="Ravasi T."/>
            <person name="Bayer T."/>
            <person name="Micklem G."/>
            <person name="Kim H."/>
            <person name="Bhak J."/>
            <person name="Lajeunesse T.C."/>
            <person name="Voolstra C.R."/>
        </authorList>
    </citation>
    <scope>NUCLEOTIDE SEQUENCE [LARGE SCALE GENOMIC DNA]</scope>
    <source>
        <strain evidence="3 4">CCMP2467</strain>
    </source>
</reference>
<dbReference type="Proteomes" id="UP000186817">
    <property type="component" value="Unassembled WGS sequence"/>
</dbReference>
<evidence type="ECO:0000256" key="2">
    <source>
        <dbReference type="SAM" id="Phobius"/>
    </source>
</evidence>
<keyword evidence="1" id="KW-0677">Repeat</keyword>
<keyword evidence="2" id="KW-1133">Transmembrane helix</keyword>
<dbReference type="Gene3D" id="1.25.40.10">
    <property type="entry name" value="Tetratricopeptide repeat domain"/>
    <property type="match status" value="2"/>
</dbReference>
<dbReference type="EMBL" id="LSRX01000021">
    <property type="protein sequence ID" value="OLQ14012.1"/>
    <property type="molecule type" value="Genomic_DNA"/>
</dbReference>
<proteinExistence type="predicted"/>
<dbReference type="AlphaFoldDB" id="A0A1Q9F326"/>
<evidence type="ECO:0000313" key="3">
    <source>
        <dbReference type="EMBL" id="OLQ14012.1"/>
    </source>
</evidence>
<keyword evidence="2" id="KW-0812">Transmembrane</keyword>
<accession>A0A1Q9F326</accession>
<evidence type="ECO:0000313" key="4">
    <source>
        <dbReference type="Proteomes" id="UP000186817"/>
    </source>
</evidence>
<organism evidence="3 4">
    <name type="scientific">Symbiodinium microadriaticum</name>
    <name type="common">Dinoflagellate</name>
    <name type="synonym">Zooxanthella microadriatica</name>
    <dbReference type="NCBI Taxonomy" id="2951"/>
    <lineage>
        <taxon>Eukaryota</taxon>
        <taxon>Sar</taxon>
        <taxon>Alveolata</taxon>
        <taxon>Dinophyceae</taxon>
        <taxon>Suessiales</taxon>
        <taxon>Symbiodiniaceae</taxon>
        <taxon>Symbiodinium</taxon>
    </lineage>
</organism>
<protein>
    <submittedName>
        <fullName evidence="3">Pentatricopeptide repeat-containing protein, chloroplastic</fullName>
    </submittedName>
</protein>
<dbReference type="PANTHER" id="PTHR47936">
    <property type="entry name" value="PPR_LONG DOMAIN-CONTAINING PROTEIN"/>
    <property type="match status" value="1"/>
</dbReference>
<dbReference type="OrthoDB" id="10524597at2759"/>
<keyword evidence="2" id="KW-0472">Membrane</keyword>
<evidence type="ECO:0000256" key="1">
    <source>
        <dbReference type="ARBA" id="ARBA00022737"/>
    </source>
</evidence>
<name>A0A1Q9F326_SYMMI</name>
<keyword evidence="4" id="KW-1185">Reference proteome</keyword>
<feature type="transmembrane region" description="Helical" evidence="2">
    <location>
        <begin position="512"/>
        <end position="534"/>
    </location>
</feature>